<name>A0AAE0D412_COLKA</name>
<evidence type="ECO:0000313" key="3">
    <source>
        <dbReference type="Proteomes" id="UP001281614"/>
    </source>
</evidence>
<protein>
    <submittedName>
        <fullName evidence="2">Uncharacterized protein</fullName>
    </submittedName>
</protein>
<organism evidence="2 3">
    <name type="scientific">Colletotrichum kahawae</name>
    <name type="common">Coffee berry disease fungus</name>
    <dbReference type="NCBI Taxonomy" id="34407"/>
    <lineage>
        <taxon>Eukaryota</taxon>
        <taxon>Fungi</taxon>
        <taxon>Dikarya</taxon>
        <taxon>Ascomycota</taxon>
        <taxon>Pezizomycotina</taxon>
        <taxon>Sordariomycetes</taxon>
        <taxon>Hypocreomycetidae</taxon>
        <taxon>Glomerellales</taxon>
        <taxon>Glomerellaceae</taxon>
        <taxon>Colletotrichum</taxon>
        <taxon>Colletotrichum gloeosporioides species complex</taxon>
    </lineage>
</organism>
<gene>
    <name evidence="2" type="ORF">CKAH01_17676</name>
</gene>
<comment type="caution">
    <text evidence="2">The sequence shown here is derived from an EMBL/GenBank/DDBJ whole genome shotgun (WGS) entry which is preliminary data.</text>
</comment>
<feature type="compositionally biased region" description="Polar residues" evidence="1">
    <location>
        <begin position="33"/>
        <end position="45"/>
    </location>
</feature>
<keyword evidence="3" id="KW-1185">Reference proteome</keyword>
<feature type="region of interest" description="Disordered" evidence="1">
    <location>
        <begin position="520"/>
        <end position="542"/>
    </location>
</feature>
<evidence type="ECO:0000256" key="1">
    <source>
        <dbReference type="SAM" id="MobiDB-lite"/>
    </source>
</evidence>
<evidence type="ECO:0000313" key="2">
    <source>
        <dbReference type="EMBL" id="KAK2752649.1"/>
    </source>
</evidence>
<proteinExistence type="predicted"/>
<feature type="compositionally biased region" description="Basic residues" evidence="1">
    <location>
        <begin position="456"/>
        <end position="467"/>
    </location>
</feature>
<feature type="compositionally biased region" description="Basic and acidic residues" evidence="1">
    <location>
        <begin position="1"/>
        <end position="24"/>
    </location>
</feature>
<dbReference type="AlphaFoldDB" id="A0AAE0D412"/>
<dbReference type="EMBL" id="VYYT01000248">
    <property type="protein sequence ID" value="KAK2752649.1"/>
    <property type="molecule type" value="Genomic_DNA"/>
</dbReference>
<dbReference type="Proteomes" id="UP001281614">
    <property type="component" value="Unassembled WGS sequence"/>
</dbReference>
<feature type="region of interest" description="Disordered" evidence="1">
    <location>
        <begin position="1"/>
        <end position="129"/>
    </location>
</feature>
<accession>A0AAE0D412</accession>
<reference evidence="2" key="1">
    <citation type="submission" date="2023-02" db="EMBL/GenBank/DDBJ databases">
        <title>Colletotrichum kahawae CIFC_Que2 genome sequencing and assembly.</title>
        <authorList>
            <person name="Baroncelli R."/>
        </authorList>
    </citation>
    <scope>NUCLEOTIDE SEQUENCE</scope>
    <source>
        <strain evidence="2">CIFC_Que2</strain>
    </source>
</reference>
<feature type="compositionally biased region" description="Pro residues" evidence="1">
    <location>
        <begin position="81"/>
        <end position="99"/>
    </location>
</feature>
<feature type="region of interest" description="Disordered" evidence="1">
    <location>
        <begin position="455"/>
        <end position="488"/>
    </location>
</feature>
<sequence>MKPGKSEKSGEGEAPRKHEDETRQHKPRKRPGDSSNRSNQRTENNGAYRFHRRIDQRYFDIPYTGPGGYQMPDHMAQFLYSPPPPPPPPESNPNPPPKVYPAATSQPKYAASSQPHPYPAAPLQQHPPGRNMNGAWLPPFHHPGYRPVPYPNIAPGWWNSMPPGQFLNNVPVNQLPAPPPYPYPHPMGPLPQGPYVHQGPPRYGQGFNIQQPDFIPVFRPKPRKPPIEDNPPCVECGIGLVQEQVRDLLVEKQHEKFKKTRRRKERAAAAAQQDAMAKNVAIVRDEFGRLLKDSVRDVLVRRRDRLRDQEIEPEPHRRAIQLEYPRSKTPVAITQDLFNSLERGRALEQADLTLQQITDLISRTRGLELSQSPRSGETHGDADDEHQKYLDYLQAQIDWLGARTASYERRPAELIMSHPTYEDAGFAEARQQFGRAHSQPPRGRQNDRYFMVQRVRAPRSHSRRKHQRPQDYSSSTRPDLDIDDNPIPTWEVPEHNRMVFPEPRIRRKYRAAPRKWYQYESEETVPSTYEDGVYSDSYDGPPELRPRVSRRYFMRHAPEVPEY</sequence>
<feature type="compositionally biased region" description="Polar residues" evidence="1">
    <location>
        <begin position="103"/>
        <end position="115"/>
    </location>
</feature>